<feature type="compositionally biased region" description="Basic and acidic residues" evidence="1">
    <location>
        <begin position="244"/>
        <end position="255"/>
    </location>
</feature>
<reference evidence="4 5" key="1">
    <citation type="submission" date="2025-05" db="UniProtKB">
        <authorList>
            <consortium name="RefSeq"/>
        </authorList>
    </citation>
    <scope>IDENTIFICATION</scope>
    <source>
        <tissue evidence="4 5">Muscle</tissue>
    </source>
</reference>
<dbReference type="RefSeq" id="XP_022244404.1">
    <property type="nucleotide sequence ID" value="XM_022388696.1"/>
</dbReference>
<evidence type="ECO:0000313" key="3">
    <source>
        <dbReference type="Proteomes" id="UP000694941"/>
    </source>
</evidence>
<feature type="domain" description="SRA1/Sec31" evidence="2">
    <location>
        <begin position="113"/>
        <end position="244"/>
    </location>
</feature>
<dbReference type="PANTHER" id="PTHR18834">
    <property type="entry name" value="STEROID RECEPTOR RNA ACTIVATOR 1"/>
    <property type="match status" value="1"/>
</dbReference>
<dbReference type="Pfam" id="PF07304">
    <property type="entry name" value="SRA1"/>
    <property type="match status" value="1"/>
</dbReference>
<evidence type="ECO:0000313" key="4">
    <source>
        <dbReference type="RefSeq" id="XP_022244403.1"/>
    </source>
</evidence>
<dbReference type="InterPro" id="IPR040243">
    <property type="entry name" value="Steroid_recept_RNA_1"/>
</dbReference>
<protein>
    <submittedName>
        <fullName evidence="4">Steroid receptor RNA activator 1-like isoform X1</fullName>
    </submittedName>
    <submittedName>
        <fullName evidence="5">Steroid receptor RNA activator 1-like isoform X2</fullName>
    </submittedName>
</protein>
<feature type="region of interest" description="Disordered" evidence="1">
    <location>
        <begin position="1"/>
        <end position="30"/>
    </location>
</feature>
<name>A0ABM1SL98_LIMPO</name>
<evidence type="ECO:0000256" key="1">
    <source>
        <dbReference type="SAM" id="MobiDB-lite"/>
    </source>
</evidence>
<feature type="compositionally biased region" description="Low complexity" evidence="1">
    <location>
        <begin position="1"/>
        <end position="15"/>
    </location>
</feature>
<dbReference type="RefSeq" id="XP_022244403.1">
    <property type="nucleotide sequence ID" value="XM_022388695.1"/>
</dbReference>
<dbReference type="Proteomes" id="UP000694941">
    <property type="component" value="Unplaced"/>
</dbReference>
<organism evidence="3 5">
    <name type="scientific">Limulus polyphemus</name>
    <name type="common">Atlantic horseshoe crab</name>
    <dbReference type="NCBI Taxonomy" id="6850"/>
    <lineage>
        <taxon>Eukaryota</taxon>
        <taxon>Metazoa</taxon>
        <taxon>Ecdysozoa</taxon>
        <taxon>Arthropoda</taxon>
        <taxon>Chelicerata</taxon>
        <taxon>Merostomata</taxon>
        <taxon>Xiphosura</taxon>
        <taxon>Limulidae</taxon>
        <taxon>Limulus</taxon>
    </lineage>
</organism>
<accession>A0ABM1SL98</accession>
<dbReference type="GeneID" id="106461680"/>
<proteinExistence type="predicted"/>
<dbReference type="InterPro" id="IPR009917">
    <property type="entry name" value="SRA1/Sec31"/>
</dbReference>
<evidence type="ECO:0000259" key="2">
    <source>
        <dbReference type="Pfam" id="PF07304"/>
    </source>
</evidence>
<evidence type="ECO:0000313" key="5">
    <source>
        <dbReference type="RefSeq" id="XP_022244404.1"/>
    </source>
</evidence>
<dbReference type="PANTHER" id="PTHR18834:SF2">
    <property type="entry name" value="STEROID RECEPTOR RNA ACTIVATOR 1"/>
    <property type="match status" value="1"/>
</dbReference>
<feature type="region of interest" description="Disordered" evidence="1">
    <location>
        <begin position="237"/>
        <end position="263"/>
    </location>
</feature>
<gene>
    <name evidence="4 5" type="primary">LOC106461680</name>
</gene>
<dbReference type="Gene3D" id="1.20.940.10">
    <property type="entry name" value="Functional domain of the splicing factor Prp18"/>
    <property type="match status" value="1"/>
</dbReference>
<keyword evidence="3" id="KW-1185">Reference proteome</keyword>
<sequence>MAAFSSTSTTTTSSSRSGNQDRAWNDPPVCDFNETGQTIPPKRTPLNKRISYPQDVKTVPTTSLNHNPMSLVIVPKGESTNTVVLLPPSSDTAVPHTCPTVPVPLVDAVMSIKPSLTSVESSNPNPETCDTKEECTGEEMLSLSMNFLEEIFQKCTVVMKKRTADDVKRRLALLWSQWKENKLTDEVKRKMYLLAKDLKEEDFQSALKIHLNLMVDHVGEVSHWMVGVKHLIHEAQKVSSNTEGNREEKSLKEQEANPVEQLKSVEETAVEQLKSVEETAVEQLKSVEETAVEQLKSVEENVVEELMKGTSGDPVVN</sequence>